<protein>
    <submittedName>
        <fullName evidence="2">Transcriptional regulator, TrmB</fullName>
    </submittedName>
</protein>
<gene>
    <name evidence="2" type="ORF">Metli_0091</name>
</gene>
<keyword evidence="3" id="KW-1185">Reference proteome</keyword>
<feature type="domain" description="Transcription regulator TrmB N-terminal" evidence="1">
    <location>
        <begin position="10"/>
        <end position="74"/>
    </location>
</feature>
<dbReference type="HOGENOM" id="CLU_072493_2_0_2"/>
<dbReference type="InterPro" id="IPR036390">
    <property type="entry name" value="WH_DNA-bd_sf"/>
</dbReference>
<dbReference type="STRING" id="28892.Metli_0091"/>
<reference evidence="2 3" key="1">
    <citation type="submission" date="2011-08" db="EMBL/GenBank/DDBJ databases">
        <title>The complete genome of Methanofollis liminatans DSM 4140.</title>
        <authorList>
            <consortium name="US DOE Joint Genome Institute (JGI-PGF)"/>
            <person name="Lucas S."/>
            <person name="Han J."/>
            <person name="Lapidus A."/>
            <person name="Bruce D."/>
            <person name="Goodwin L."/>
            <person name="Pitluck S."/>
            <person name="Peters L."/>
            <person name="Kyrpides N."/>
            <person name="Mavromatis K."/>
            <person name="Ivanova N."/>
            <person name="Mikhailova N."/>
            <person name="Lu M."/>
            <person name="Detter J.C."/>
            <person name="Tapia R."/>
            <person name="Han C."/>
            <person name="Land M."/>
            <person name="Hauser L."/>
            <person name="Markowitz V."/>
            <person name="Cheng J.-F."/>
            <person name="Hugenholtz P."/>
            <person name="Woyke T."/>
            <person name="Wu D."/>
            <person name="Spring S."/>
            <person name="Schuler E."/>
            <person name="Brambilla E."/>
            <person name="Klenk H.-P."/>
            <person name="Eisen J.A."/>
        </authorList>
    </citation>
    <scope>NUCLEOTIDE SEQUENCE [LARGE SCALE GENOMIC DNA]</scope>
    <source>
        <strain evidence="2 3">DSM 4140</strain>
    </source>
</reference>
<organism evidence="2 3">
    <name type="scientific">Methanofollis liminatans DSM 4140</name>
    <dbReference type="NCBI Taxonomy" id="28892"/>
    <lineage>
        <taxon>Archaea</taxon>
        <taxon>Methanobacteriati</taxon>
        <taxon>Methanobacteriota</taxon>
        <taxon>Stenosarchaea group</taxon>
        <taxon>Methanomicrobia</taxon>
        <taxon>Methanomicrobiales</taxon>
        <taxon>Methanomicrobiaceae</taxon>
        <taxon>Methanofollis</taxon>
    </lineage>
</organism>
<dbReference type="Proteomes" id="UP000005095">
    <property type="component" value="Chromosome"/>
</dbReference>
<dbReference type="PATRIC" id="fig|28892.9.peg.102"/>
<dbReference type="Pfam" id="PF01978">
    <property type="entry name" value="TrmB"/>
    <property type="match status" value="1"/>
</dbReference>
<dbReference type="Gene3D" id="1.10.10.10">
    <property type="entry name" value="Winged helix-like DNA-binding domain superfamily/Winged helix DNA-binding domain"/>
    <property type="match status" value="1"/>
</dbReference>
<evidence type="ECO:0000259" key="1">
    <source>
        <dbReference type="Pfam" id="PF01978"/>
    </source>
</evidence>
<name>J0S6B9_9EURY</name>
<accession>J0S6B9</accession>
<dbReference type="InterPro" id="IPR002831">
    <property type="entry name" value="Tscrpt_reg_TrmB_N"/>
</dbReference>
<dbReference type="AlphaFoldDB" id="J0S6B9"/>
<dbReference type="PANTHER" id="PTHR34293:SF1">
    <property type="entry name" value="HTH-TYPE TRANSCRIPTIONAL REGULATOR TRMBL2"/>
    <property type="match status" value="1"/>
</dbReference>
<dbReference type="InterPro" id="IPR036388">
    <property type="entry name" value="WH-like_DNA-bd_sf"/>
</dbReference>
<dbReference type="InterPro" id="IPR051797">
    <property type="entry name" value="TrmB-like"/>
</dbReference>
<proteinExistence type="predicted"/>
<sequence length="276" mass="30144">MDQIVRDLVALGMKEYEAKVYAALVGIGEGNAREIHIASGVPRPRVYDILEGLAGRGFVEVRQGSPLRYRPEEPGVVTAKLRGALEGAADRALAGLDELRLEARPTPAPIWYLDGEWSIRRHLESLVHGDYAALTVICMLRSGPGEYAALLSEAAGRHTVDVVVPEGAAQACPEGVRVTVAGEFCPFFQEKIYGKVFSRPIDHEGSVFSLEYIFMADDEESLIVYTENGRRKGVIITLPFITCVQHQLARKMIAGGRDAAAAPGQKIYTGEERVHT</sequence>
<dbReference type="OrthoDB" id="30795at2157"/>
<dbReference type="RefSeq" id="WP_004037069.1">
    <property type="nucleotide sequence ID" value="NZ_CM001555.1"/>
</dbReference>
<dbReference type="SUPFAM" id="SSF46785">
    <property type="entry name" value="Winged helix' DNA-binding domain"/>
    <property type="match status" value="1"/>
</dbReference>
<evidence type="ECO:0000313" key="3">
    <source>
        <dbReference type="Proteomes" id="UP000005095"/>
    </source>
</evidence>
<evidence type="ECO:0000313" key="2">
    <source>
        <dbReference type="EMBL" id="EJG06069.1"/>
    </source>
</evidence>
<dbReference type="PANTHER" id="PTHR34293">
    <property type="entry name" value="HTH-TYPE TRANSCRIPTIONAL REGULATOR TRMBL2"/>
    <property type="match status" value="1"/>
</dbReference>
<dbReference type="EMBL" id="CM001555">
    <property type="protein sequence ID" value="EJG06069.1"/>
    <property type="molecule type" value="Genomic_DNA"/>
</dbReference>